<evidence type="ECO:0000313" key="2">
    <source>
        <dbReference type="EMBL" id="KAF2496576.1"/>
    </source>
</evidence>
<feature type="compositionally biased region" description="Low complexity" evidence="1">
    <location>
        <begin position="100"/>
        <end position="113"/>
    </location>
</feature>
<keyword evidence="3" id="KW-1185">Reference proteome</keyword>
<feature type="compositionally biased region" description="Basic and acidic residues" evidence="1">
    <location>
        <begin position="1"/>
        <end position="10"/>
    </location>
</feature>
<dbReference type="EMBL" id="MU004187">
    <property type="protein sequence ID" value="KAF2496576.1"/>
    <property type="molecule type" value="Genomic_DNA"/>
</dbReference>
<dbReference type="GO" id="GO:0000462">
    <property type="term" value="P:maturation of SSU-rRNA from tricistronic rRNA transcript (SSU-rRNA, 5.8S rRNA, LSU-rRNA)"/>
    <property type="evidence" value="ECO:0007669"/>
    <property type="project" value="TreeGrafter"/>
</dbReference>
<feature type="non-terminal residue" evidence="2">
    <location>
        <position position="1"/>
    </location>
</feature>
<dbReference type="InterPro" id="IPR027973">
    <property type="entry name" value="FSAF1-like"/>
</dbReference>
<dbReference type="AlphaFoldDB" id="A0A6A6QWI4"/>
<dbReference type="InterPro" id="IPR053030">
    <property type="entry name" value="Ribosomal_biogenesis_FAF1-like"/>
</dbReference>
<reference evidence="2" key="1">
    <citation type="journal article" date="2020" name="Stud. Mycol.">
        <title>101 Dothideomycetes genomes: a test case for predicting lifestyles and emergence of pathogens.</title>
        <authorList>
            <person name="Haridas S."/>
            <person name="Albert R."/>
            <person name="Binder M."/>
            <person name="Bloem J."/>
            <person name="Labutti K."/>
            <person name="Salamov A."/>
            <person name="Andreopoulos B."/>
            <person name="Baker S."/>
            <person name="Barry K."/>
            <person name="Bills G."/>
            <person name="Bluhm B."/>
            <person name="Cannon C."/>
            <person name="Castanera R."/>
            <person name="Culley D."/>
            <person name="Daum C."/>
            <person name="Ezra D."/>
            <person name="Gonzalez J."/>
            <person name="Henrissat B."/>
            <person name="Kuo A."/>
            <person name="Liang C."/>
            <person name="Lipzen A."/>
            <person name="Lutzoni F."/>
            <person name="Magnuson J."/>
            <person name="Mondo S."/>
            <person name="Nolan M."/>
            <person name="Ohm R."/>
            <person name="Pangilinan J."/>
            <person name="Park H.-J."/>
            <person name="Ramirez L."/>
            <person name="Alfaro M."/>
            <person name="Sun H."/>
            <person name="Tritt A."/>
            <person name="Yoshinaga Y."/>
            <person name="Zwiers L.-H."/>
            <person name="Turgeon B."/>
            <person name="Goodwin S."/>
            <person name="Spatafora J."/>
            <person name="Crous P."/>
            <person name="Grigoriev I."/>
        </authorList>
    </citation>
    <scope>NUCLEOTIDE SEQUENCE</scope>
    <source>
        <strain evidence="2">CBS 269.34</strain>
    </source>
</reference>
<dbReference type="Proteomes" id="UP000799750">
    <property type="component" value="Unassembled WGS sequence"/>
</dbReference>
<feature type="compositionally biased region" description="Basic and acidic residues" evidence="1">
    <location>
        <begin position="80"/>
        <end position="99"/>
    </location>
</feature>
<sequence>KRRRVSRTELEQDSQSPDLSDSSNAEDLQAIFKRAFEAKFKPLAPKTQKHKLPEPAEELEDGDEDSWDGIEPEEEEQIEVVEHVVVKHERDGRAKEEAKAFLSSKPPSLSAAPKPKPQVVEPADADTEAGNLKNDLALQRLLRESHLLDTSNATQSLTLSGSNRHKAIDLRLQSLGSKTSILTQESMPMSHRKGISAKAAVKEAQRRKEAKENGIILETVNKKRKRE</sequence>
<feature type="compositionally biased region" description="Acidic residues" evidence="1">
    <location>
        <begin position="55"/>
        <end position="79"/>
    </location>
</feature>
<gene>
    <name evidence="2" type="ORF">BU16DRAFT_437211</name>
</gene>
<feature type="region of interest" description="Disordered" evidence="1">
    <location>
        <begin position="1"/>
        <end position="26"/>
    </location>
</feature>
<dbReference type="Pfam" id="PF15375">
    <property type="entry name" value="FSAF1"/>
    <property type="match status" value="1"/>
</dbReference>
<dbReference type="GO" id="GO:0005730">
    <property type="term" value="C:nucleolus"/>
    <property type="evidence" value="ECO:0007669"/>
    <property type="project" value="TreeGrafter"/>
</dbReference>
<feature type="compositionally biased region" description="Low complexity" evidence="1">
    <location>
        <begin position="13"/>
        <end position="23"/>
    </location>
</feature>
<evidence type="ECO:0000256" key="1">
    <source>
        <dbReference type="SAM" id="MobiDB-lite"/>
    </source>
</evidence>
<feature type="region of interest" description="Disordered" evidence="1">
    <location>
        <begin position="42"/>
        <end position="129"/>
    </location>
</feature>
<name>A0A6A6QWI4_9PEZI</name>
<accession>A0A6A6QWI4</accession>
<proteinExistence type="predicted"/>
<feature type="non-terminal residue" evidence="2">
    <location>
        <position position="227"/>
    </location>
</feature>
<dbReference type="OrthoDB" id="5556956at2759"/>
<organism evidence="2 3">
    <name type="scientific">Lophium mytilinum</name>
    <dbReference type="NCBI Taxonomy" id="390894"/>
    <lineage>
        <taxon>Eukaryota</taxon>
        <taxon>Fungi</taxon>
        <taxon>Dikarya</taxon>
        <taxon>Ascomycota</taxon>
        <taxon>Pezizomycotina</taxon>
        <taxon>Dothideomycetes</taxon>
        <taxon>Pleosporomycetidae</taxon>
        <taxon>Mytilinidiales</taxon>
        <taxon>Mytilinidiaceae</taxon>
        <taxon>Lophium</taxon>
    </lineage>
</organism>
<dbReference type="PANTHER" id="PTHR28096">
    <property type="entry name" value="PROTEIN FAF1"/>
    <property type="match status" value="1"/>
</dbReference>
<protein>
    <submittedName>
        <fullName evidence="2">Uncharacterized protein</fullName>
    </submittedName>
</protein>
<dbReference type="PANTHER" id="PTHR28096:SF1">
    <property type="entry name" value="PROTEIN FAF1"/>
    <property type="match status" value="1"/>
</dbReference>
<evidence type="ECO:0000313" key="3">
    <source>
        <dbReference type="Proteomes" id="UP000799750"/>
    </source>
</evidence>